<keyword evidence="1" id="KW-0489">Methyltransferase</keyword>
<evidence type="ECO:0008006" key="7">
    <source>
        <dbReference type="Google" id="ProtNLM"/>
    </source>
</evidence>
<name>A0A5N6QYJ7_9ROSI</name>
<evidence type="ECO:0000256" key="1">
    <source>
        <dbReference type="ARBA" id="ARBA00022603"/>
    </source>
</evidence>
<proteinExistence type="predicted"/>
<dbReference type="Pfam" id="PF03492">
    <property type="entry name" value="Methyltransf_7"/>
    <property type="match status" value="1"/>
</dbReference>
<protein>
    <recommendedName>
        <fullName evidence="7">S-adenosylmethionine-dependent methyltransferase</fullName>
    </recommendedName>
</protein>
<evidence type="ECO:0000256" key="4">
    <source>
        <dbReference type="ARBA" id="ARBA00022842"/>
    </source>
</evidence>
<dbReference type="SUPFAM" id="SSF53335">
    <property type="entry name" value="S-adenosyl-L-methionine-dependent methyltransferases"/>
    <property type="match status" value="1"/>
</dbReference>
<dbReference type="Gene3D" id="3.40.50.150">
    <property type="entry name" value="Vaccinia Virus protein VP39"/>
    <property type="match status" value="1"/>
</dbReference>
<gene>
    <name evidence="5" type="ORF">FH972_007875</name>
</gene>
<dbReference type="GO" id="GO:0046872">
    <property type="term" value="F:metal ion binding"/>
    <property type="evidence" value="ECO:0007669"/>
    <property type="project" value="UniProtKB-KW"/>
</dbReference>
<evidence type="ECO:0000313" key="6">
    <source>
        <dbReference type="Proteomes" id="UP000327013"/>
    </source>
</evidence>
<evidence type="ECO:0000313" key="5">
    <source>
        <dbReference type="EMBL" id="KAE8022040.1"/>
    </source>
</evidence>
<keyword evidence="2" id="KW-0808">Transferase</keyword>
<dbReference type="AlphaFoldDB" id="A0A5N6QYJ7"/>
<dbReference type="Proteomes" id="UP000327013">
    <property type="component" value="Chromosome 3"/>
</dbReference>
<dbReference type="OrthoDB" id="1523883at2759"/>
<evidence type="ECO:0000256" key="2">
    <source>
        <dbReference type="ARBA" id="ARBA00022679"/>
    </source>
</evidence>
<dbReference type="GO" id="GO:0008168">
    <property type="term" value="F:methyltransferase activity"/>
    <property type="evidence" value="ECO:0007669"/>
    <property type="project" value="UniProtKB-KW"/>
</dbReference>
<keyword evidence="6" id="KW-1185">Reference proteome</keyword>
<dbReference type="InterPro" id="IPR042086">
    <property type="entry name" value="MeTrfase_capping"/>
</dbReference>
<dbReference type="GO" id="GO:0032259">
    <property type="term" value="P:methylation"/>
    <property type="evidence" value="ECO:0007669"/>
    <property type="project" value="UniProtKB-KW"/>
</dbReference>
<keyword evidence="3" id="KW-0479">Metal-binding</keyword>
<dbReference type="InterPro" id="IPR005299">
    <property type="entry name" value="MeTrfase_7"/>
</dbReference>
<organism evidence="5 6">
    <name type="scientific">Carpinus fangiana</name>
    <dbReference type="NCBI Taxonomy" id="176857"/>
    <lineage>
        <taxon>Eukaryota</taxon>
        <taxon>Viridiplantae</taxon>
        <taxon>Streptophyta</taxon>
        <taxon>Embryophyta</taxon>
        <taxon>Tracheophyta</taxon>
        <taxon>Spermatophyta</taxon>
        <taxon>Magnoliopsida</taxon>
        <taxon>eudicotyledons</taxon>
        <taxon>Gunneridae</taxon>
        <taxon>Pentapetalae</taxon>
        <taxon>rosids</taxon>
        <taxon>fabids</taxon>
        <taxon>Fagales</taxon>
        <taxon>Betulaceae</taxon>
        <taxon>Carpinus</taxon>
    </lineage>
</organism>
<evidence type="ECO:0000256" key="3">
    <source>
        <dbReference type="ARBA" id="ARBA00022723"/>
    </source>
</evidence>
<keyword evidence="4" id="KW-0460">Magnesium</keyword>
<sequence length="363" mass="40499">MNCIPTGMSAMKGGEGPDSYANNSSFQRQGVETAKALINEDIAEKLDINEVISSSKLFNIADLGCSVGPNTIIAVQNIIDSVKLKYQSFCHNYQGALEFQVFFNDIPSNDFNVLFKSLPSDRQYYAAGVPGLFQGRLFPKASLHFVHCSYALHWLSKIPKELTDKTSPAWNKGRIYQANASDDVREAYSAQFAKDMESFLNARAQEFVCGGLMALIISCVPDGSSVKRFDLGFNDLLEACLNQMVVEGVLSEDMVDSFNLPQYQPSKQEVCSLIERNLCFSIERMEPLVRPARKAGIAPSVEMAILGLRAVYQEIIVGHFGDDMTDELFDRLKKKVVDSDILSQSTDMSWMLELYVLLKRKVD</sequence>
<accession>A0A5N6QYJ7</accession>
<dbReference type="Gene3D" id="1.10.1200.270">
    <property type="entry name" value="Methyltransferase, alpha-helical capping domain"/>
    <property type="match status" value="1"/>
</dbReference>
<dbReference type="PANTHER" id="PTHR31009">
    <property type="entry name" value="S-ADENOSYL-L-METHIONINE:CARBOXYL METHYLTRANSFERASE FAMILY PROTEIN"/>
    <property type="match status" value="1"/>
</dbReference>
<dbReference type="EMBL" id="CM017323">
    <property type="protein sequence ID" value="KAE8022040.1"/>
    <property type="molecule type" value="Genomic_DNA"/>
</dbReference>
<dbReference type="InterPro" id="IPR029063">
    <property type="entry name" value="SAM-dependent_MTases_sf"/>
</dbReference>
<reference evidence="5 6" key="1">
    <citation type="submission" date="2019-06" db="EMBL/GenBank/DDBJ databases">
        <title>A chromosomal-level reference genome of Carpinus fangiana (Coryloideae, Betulaceae).</title>
        <authorList>
            <person name="Yang X."/>
            <person name="Wang Z."/>
            <person name="Zhang L."/>
            <person name="Hao G."/>
            <person name="Liu J."/>
            <person name="Yang Y."/>
        </authorList>
    </citation>
    <scope>NUCLEOTIDE SEQUENCE [LARGE SCALE GENOMIC DNA]</scope>
    <source>
        <strain evidence="5">Cfa_2016G</strain>
        <tissue evidence="5">Leaf</tissue>
    </source>
</reference>